<reference evidence="1 2" key="5">
    <citation type="journal article" date="2011" name="ISME J.">
        <title>Dual transcriptional profiling of a bacterial/fungal confrontation: Collimonas fungivorans versus Aspergillus niger.</title>
        <authorList>
            <person name="Mela F."/>
            <person name="Fritsche K."/>
            <person name="de Boer W."/>
            <person name="van Veen J.A."/>
            <person name="de Graaff L.H."/>
            <person name="van den Berg M."/>
            <person name="Leveau J.H."/>
        </authorList>
    </citation>
    <scope>NUCLEOTIDE SEQUENCE [LARGE SCALE GENOMIC DNA]</scope>
    <source>
        <strain evidence="1 2">Ter331</strain>
    </source>
</reference>
<gene>
    <name evidence="1" type="ordered locus">CFU_0812</name>
</gene>
<dbReference type="eggNOG" id="COG4641">
    <property type="taxonomic scope" value="Bacteria"/>
</dbReference>
<dbReference type="EMBL" id="CP002745">
    <property type="protein sequence ID" value="AEK60646.1"/>
    <property type="molecule type" value="Genomic_DNA"/>
</dbReference>
<reference evidence="1 2" key="1">
    <citation type="journal article" date="2004" name="Environ. Microbiol.">
        <title>Phylogeny-function analysis of (meta)genomic libraries: screening for expression of ribosomal RNA genes by large-insert library fluorescent in situ hybridization (LIL-FISH).</title>
        <authorList>
            <person name="Leveau J.H."/>
            <person name="Gerards S."/>
            <person name="de Boer W."/>
            <person name="van Veen J.A."/>
        </authorList>
    </citation>
    <scope>NUCLEOTIDE SEQUENCE [LARGE SCALE GENOMIC DNA]</scope>
    <source>
        <strain evidence="1 2">Ter331</strain>
    </source>
</reference>
<reference evidence="2" key="6">
    <citation type="submission" date="2011-05" db="EMBL/GenBank/DDBJ databases">
        <title>Complete sequence of Collimonas fungivorans Ter331.</title>
        <authorList>
            <person name="Leveau J.H."/>
        </authorList>
    </citation>
    <scope>NUCLEOTIDE SEQUENCE [LARGE SCALE GENOMIC DNA]</scope>
    <source>
        <strain evidence="2">Ter331</strain>
    </source>
</reference>
<reference evidence="1 2" key="4">
    <citation type="journal article" date="2010" name="Environ. Microbiol.">
        <title>The bacterial genus Collimonas: mycophagy, weathering and other adaptive solutions to life in oligotrophic soil environments.</title>
        <authorList>
            <person name="Leveau J.H."/>
            <person name="Uroz S."/>
            <person name="de Boer W."/>
        </authorList>
    </citation>
    <scope>NUCLEOTIDE SEQUENCE [LARGE SCALE GENOMIC DNA]</scope>
    <source>
        <strain evidence="1 2">Ter331</strain>
    </source>
</reference>
<sequence>MMQTGQRVLFIAPRFFGYEKEIQAELEAAGCEVDWYDDRPSSTPLMKAAIRFRPELVKKIVNDYFDEIVRRAAVAAYDVVFVIKGEALPVGKIQALKQVLPQARFLYYTWDSLRNFKNSHEKLPYFDKVYSFDRFDSIDNENIRHLPLFYSRAYEILGQSDKSKERQDIDLLFLGSIHSDRYPVVRKIWAAAKQVAPEISVYAHFFYQSKWVFAIRKITDRQFRKIPWRDVKWNSLNIKNTLELIGRSKILIDVHHPGQTGLTMRTIECLGAKIKLITTNPEVKIYDFYNPDNILVVDRERPVIPENFMHAAFHPQAENIYGKYSLREWLAEIFY</sequence>
<evidence type="ECO:0000313" key="1">
    <source>
        <dbReference type="EMBL" id="AEK60646.1"/>
    </source>
</evidence>
<accession>G0AI63</accession>
<proteinExistence type="predicted"/>
<reference evidence="1 2" key="3">
    <citation type="journal article" date="2008" name="FEMS Microbiol. Ecol.">
        <title>Identification and characterization of genes underlying chitinolysis in Collimonas fungivorans Ter331.</title>
        <authorList>
            <person name="Fritsche K."/>
            <person name="de Boer W."/>
            <person name="Gerards S."/>
            <person name="van den Berg M."/>
            <person name="van Veen J.A."/>
            <person name="Leveau J.H."/>
        </authorList>
    </citation>
    <scope>NUCLEOTIDE SEQUENCE [LARGE SCALE GENOMIC DNA]</scope>
    <source>
        <strain evidence="1 2">Ter331</strain>
    </source>
</reference>
<protein>
    <submittedName>
        <fullName evidence="1">Eps11J</fullName>
    </submittedName>
</protein>
<dbReference type="AlphaFoldDB" id="G0AI63"/>
<dbReference type="HOGENOM" id="CLU_066435_1_0_4"/>
<dbReference type="KEGG" id="cfu:CFU_0812"/>
<keyword evidence="2" id="KW-1185">Reference proteome</keyword>
<organism evidence="1 2">
    <name type="scientific">Collimonas fungivorans (strain Ter331)</name>
    <dbReference type="NCBI Taxonomy" id="1005048"/>
    <lineage>
        <taxon>Bacteria</taxon>
        <taxon>Pseudomonadati</taxon>
        <taxon>Pseudomonadota</taxon>
        <taxon>Betaproteobacteria</taxon>
        <taxon>Burkholderiales</taxon>
        <taxon>Oxalobacteraceae</taxon>
        <taxon>Collimonas</taxon>
    </lineage>
</organism>
<name>G0AI63_COLFT</name>
<evidence type="ECO:0000313" key="2">
    <source>
        <dbReference type="Proteomes" id="UP000008392"/>
    </source>
</evidence>
<dbReference type="RefSeq" id="WP_014004801.1">
    <property type="nucleotide sequence ID" value="NC_015856.1"/>
</dbReference>
<dbReference type="Proteomes" id="UP000008392">
    <property type="component" value="Chromosome"/>
</dbReference>
<reference evidence="1 2" key="2">
    <citation type="journal article" date="2006" name="J. Microbiol. Methods">
        <title>Genomic flank-sequencing of plasposon insertion sites for rapid identification of functional genes.</title>
        <authorList>
            <person name="Leveau J.H."/>
            <person name="Gerards S."/>
            <person name="Fritsche K."/>
            <person name="Zondag G."/>
            <person name="van Veen J.A."/>
        </authorList>
    </citation>
    <scope>NUCLEOTIDE SEQUENCE [LARGE SCALE GENOMIC DNA]</scope>
    <source>
        <strain evidence="1 2">Ter331</strain>
    </source>
</reference>